<dbReference type="CDD" id="cd01837">
    <property type="entry name" value="SGNH_plant_lipase_like"/>
    <property type="match status" value="1"/>
</dbReference>
<accession>A0ABM3ILW6</accession>
<proteinExistence type="inferred from homology"/>
<dbReference type="RefSeq" id="XP_048331272.2">
    <property type="nucleotide sequence ID" value="XM_048475315.2"/>
</dbReference>
<feature type="chain" id="PRO_5046849141" evidence="4">
    <location>
        <begin position="31"/>
        <end position="369"/>
    </location>
</feature>
<reference evidence="6" key="1">
    <citation type="submission" date="2025-08" db="UniProtKB">
        <authorList>
            <consortium name="RefSeq"/>
        </authorList>
    </citation>
    <scope>IDENTIFICATION</scope>
    <source>
        <tissue evidence="6">Seedling</tissue>
    </source>
</reference>
<dbReference type="Proteomes" id="UP001652623">
    <property type="component" value="Chromosome 1"/>
</dbReference>
<protein>
    <submittedName>
        <fullName evidence="6">GDSL esterase/lipase At5g55050</fullName>
    </submittedName>
</protein>
<dbReference type="InterPro" id="IPR035669">
    <property type="entry name" value="SGNH_plant_lipase-like"/>
</dbReference>
<keyword evidence="2" id="KW-0378">Hydrolase</keyword>
<evidence type="ECO:0000256" key="4">
    <source>
        <dbReference type="SAM" id="SignalP"/>
    </source>
</evidence>
<evidence type="ECO:0000256" key="2">
    <source>
        <dbReference type="ARBA" id="ARBA00022801"/>
    </source>
</evidence>
<evidence type="ECO:0000256" key="1">
    <source>
        <dbReference type="ARBA" id="ARBA00008668"/>
    </source>
</evidence>
<keyword evidence="3" id="KW-0442">Lipid degradation</keyword>
<dbReference type="PANTHER" id="PTHR45648:SF106">
    <property type="entry name" value="ANTHER-SPECIFIC PROLINE-RICH PROTEIN APG"/>
    <property type="match status" value="1"/>
</dbReference>
<dbReference type="Pfam" id="PF00657">
    <property type="entry name" value="Lipase_GDSL"/>
    <property type="match status" value="1"/>
</dbReference>
<dbReference type="Gene3D" id="3.40.50.1110">
    <property type="entry name" value="SGNH hydrolase"/>
    <property type="match status" value="1"/>
</dbReference>
<keyword evidence="5" id="KW-1185">Reference proteome</keyword>
<comment type="similarity">
    <text evidence="1">Belongs to the 'GDSL' lipolytic enzyme family.</text>
</comment>
<evidence type="ECO:0000256" key="3">
    <source>
        <dbReference type="ARBA" id="ARBA00022963"/>
    </source>
</evidence>
<sequence length="369" mass="41191">MANCKFFSLMGFFFFIIFIIQLSEVTFSEAQKLAPAIYVFGDSLVDVGNNNYLKISLSKANFPHNGIDFPTKKPTGRFSNGKNAADFLAEKVGLPTSPPYLSFKSKLHKNDASFADGVSFASGGAGIFNGTDDTFRQSLPLAKQVEYYSTVFEELVKQLGSTEAQKRLSKSLFVIVIGSNDIFGYFENTDLHKKYTLQQYADFMVVTLKQRLQQLHGYGARKFVVAGVGPIGCCPGERYKSKTEECKEDTNELSVKYNEALKSMLEELKIELKDINYSYFDTYSLLLNITKNPASYGFVEVKAACCGLGNLNAEAFCVPVSKYCSNRRDHVFWDKYHPTEAASSILVDNIFDGPSQYSFPLNVKQLIAP</sequence>
<evidence type="ECO:0000313" key="6">
    <source>
        <dbReference type="RefSeq" id="XP_048331272.2"/>
    </source>
</evidence>
<dbReference type="InterPro" id="IPR036514">
    <property type="entry name" value="SGNH_hydro_sf"/>
</dbReference>
<dbReference type="InterPro" id="IPR051058">
    <property type="entry name" value="GDSL_Est/Lipase"/>
</dbReference>
<dbReference type="PANTHER" id="PTHR45648">
    <property type="entry name" value="GDSL LIPASE/ACYLHYDROLASE FAMILY PROTEIN (AFU_ORTHOLOGUE AFUA_4G14700)"/>
    <property type="match status" value="1"/>
</dbReference>
<evidence type="ECO:0000313" key="5">
    <source>
        <dbReference type="Proteomes" id="UP001652623"/>
    </source>
</evidence>
<dbReference type="GeneID" id="107432872"/>
<dbReference type="InterPro" id="IPR001087">
    <property type="entry name" value="GDSL"/>
</dbReference>
<feature type="signal peptide" evidence="4">
    <location>
        <begin position="1"/>
        <end position="30"/>
    </location>
</feature>
<keyword evidence="4" id="KW-0732">Signal</keyword>
<gene>
    <name evidence="6" type="primary">LOC107432872</name>
</gene>
<organism evidence="5 6">
    <name type="scientific">Ziziphus jujuba</name>
    <name type="common">Chinese jujube</name>
    <name type="synonym">Ziziphus sativa</name>
    <dbReference type="NCBI Taxonomy" id="326968"/>
    <lineage>
        <taxon>Eukaryota</taxon>
        <taxon>Viridiplantae</taxon>
        <taxon>Streptophyta</taxon>
        <taxon>Embryophyta</taxon>
        <taxon>Tracheophyta</taxon>
        <taxon>Spermatophyta</taxon>
        <taxon>Magnoliopsida</taxon>
        <taxon>eudicotyledons</taxon>
        <taxon>Gunneridae</taxon>
        <taxon>Pentapetalae</taxon>
        <taxon>rosids</taxon>
        <taxon>fabids</taxon>
        <taxon>Rosales</taxon>
        <taxon>Rhamnaceae</taxon>
        <taxon>Paliureae</taxon>
        <taxon>Ziziphus</taxon>
    </lineage>
</organism>
<name>A0ABM3ILW6_ZIZJJ</name>
<keyword evidence="3" id="KW-0443">Lipid metabolism</keyword>
<dbReference type="SUPFAM" id="SSF52266">
    <property type="entry name" value="SGNH hydrolase"/>
    <property type="match status" value="1"/>
</dbReference>